<dbReference type="Proteomes" id="UP000274821">
    <property type="component" value="Segment"/>
</dbReference>
<protein>
    <submittedName>
        <fullName evidence="2">Putative capsid protein</fullName>
    </submittedName>
</protein>
<feature type="region of interest" description="Disordered" evidence="1">
    <location>
        <begin position="20"/>
        <end position="47"/>
    </location>
</feature>
<proteinExistence type="predicted"/>
<accession>A0A075J468</accession>
<evidence type="ECO:0000313" key="2">
    <source>
        <dbReference type="EMBL" id="AIF34817.1"/>
    </source>
</evidence>
<reference evidence="2 3" key="2">
    <citation type="journal article" date="2015" name="Infect. Genet. Evol.">
        <title>Characterisation of a diverse range of circular replication-associated protein encoding DNA viruses recovered from a sewage treatment oxidation pond.</title>
        <authorList>
            <person name="Kraberger S."/>
            <person name="Arguello-Astorga G.R."/>
            <person name="Greenfield L.G."/>
            <person name="Galilee C."/>
            <person name="Law D."/>
            <person name="Martin D.P."/>
            <person name="Varsani A."/>
        </authorList>
    </citation>
    <scope>NUCLEOTIDE SEQUENCE [LARGE SCALE GENOMIC DNA]</scope>
    <source>
        <strain evidence="2">SaCV-7_NZ-BS3976-2012</strain>
    </source>
</reference>
<sequence>MIKKHFKSIKKGIAAAATAASLRRSNQQRLAQRKRVGRSRTKTKTKTKRFRTITDDSGIGSSAHLVVVDAKKKKTAKGKWIYTQTHNEVIFSNAGTQGTQQLGMGALSQINVSSGVGYTGFQSQVAVRQLNPMLGNTGSAYLTASTAPTTDSFVISDMIFDIEMCSWSDVAQTVDMYVYVAKDGQANDVGIEWARGYQQQGSGKGAMTMLSAPLYQGVAGYGRVDEPYASPLDVKEYMNNTYRFMKKVTINLTSGATHKCKVHCVMNKLVNNSELDVDTRGSDLTIKGLTTIIMITVRGQVVDDTTAGGTAKPTFASTRVGLITRNTYVCHPVPSPISNRTVGIHSYNVPINAALAAQQLINDVDVVAQAINC</sequence>
<feature type="compositionally biased region" description="Basic residues" evidence="1">
    <location>
        <begin position="31"/>
        <end position="47"/>
    </location>
</feature>
<reference evidence="2 3" key="1">
    <citation type="journal article" date="2014" name="Infect. Genet. Evol.">
        <title>Diverse small circular single-stranded DNA viruses identified in a freshwater pond on the McMurdo Ice Shelf (Antarctica).</title>
        <authorList>
            <person name="Zawar-Reza P."/>
            <person name="Arguello-Astorga G.R."/>
            <person name="Kraberger S."/>
            <person name="Julian L."/>
            <person name="Stainton D."/>
            <person name="Broady P.A."/>
            <person name="Varsani A."/>
        </authorList>
    </citation>
    <scope>NUCLEOTIDE SEQUENCE [LARGE SCALE GENOMIC DNA]</scope>
    <source>
        <strain evidence="2">SaCV-7_NZ-BS3976-2012</strain>
    </source>
</reference>
<evidence type="ECO:0000256" key="1">
    <source>
        <dbReference type="SAM" id="MobiDB-lite"/>
    </source>
</evidence>
<evidence type="ECO:0000313" key="3">
    <source>
        <dbReference type="Proteomes" id="UP000274821"/>
    </source>
</evidence>
<keyword evidence="3" id="KW-1185">Reference proteome</keyword>
<organism evidence="2 3">
    <name type="scientific">Sewage-associated circular DNA virus-7</name>
    <dbReference type="NCBI Taxonomy" id="1519396"/>
    <lineage>
        <taxon>Viruses</taxon>
        <taxon>Monodnaviria</taxon>
        <taxon>Shotokuvirae</taxon>
        <taxon>Cressdnaviricota</taxon>
        <taxon>Arfiviricetes</taxon>
        <taxon>Saturnivirales</taxon>
        <taxon>Kanorauviridae</taxon>
        <taxon>Ninurtavirus</taxon>
        <taxon>Ninurtavirus wagopi</taxon>
    </lineage>
</organism>
<dbReference type="EMBL" id="KJ547631">
    <property type="protein sequence ID" value="AIF34817.1"/>
    <property type="molecule type" value="Genomic_DNA"/>
</dbReference>
<name>A0A075J468_9VIRU</name>